<keyword evidence="3" id="KW-1185">Reference proteome</keyword>
<evidence type="ECO:0000313" key="3">
    <source>
        <dbReference type="Proteomes" id="UP000053424"/>
    </source>
</evidence>
<name>A0A0C3C1W3_HEBCY</name>
<reference evidence="3" key="2">
    <citation type="submission" date="2015-01" db="EMBL/GenBank/DDBJ databases">
        <title>Evolutionary Origins and Diversification of the Mycorrhizal Mutualists.</title>
        <authorList>
            <consortium name="DOE Joint Genome Institute"/>
            <consortium name="Mycorrhizal Genomics Consortium"/>
            <person name="Kohler A."/>
            <person name="Kuo A."/>
            <person name="Nagy L.G."/>
            <person name="Floudas D."/>
            <person name="Copeland A."/>
            <person name="Barry K.W."/>
            <person name="Cichocki N."/>
            <person name="Veneault-Fourrey C."/>
            <person name="LaButti K."/>
            <person name="Lindquist E.A."/>
            <person name="Lipzen A."/>
            <person name="Lundell T."/>
            <person name="Morin E."/>
            <person name="Murat C."/>
            <person name="Riley R."/>
            <person name="Ohm R."/>
            <person name="Sun H."/>
            <person name="Tunlid A."/>
            <person name="Henrissat B."/>
            <person name="Grigoriev I.V."/>
            <person name="Hibbett D.S."/>
            <person name="Martin F."/>
        </authorList>
    </citation>
    <scope>NUCLEOTIDE SEQUENCE [LARGE SCALE GENOMIC DNA]</scope>
    <source>
        <strain evidence="3">h7</strain>
    </source>
</reference>
<feature type="region of interest" description="Disordered" evidence="1">
    <location>
        <begin position="107"/>
        <end position="159"/>
    </location>
</feature>
<dbReference type="HOGENOM" id="CLU_1660977_0_0_1"/>
<dbReference type="AlphaFoldDB" id="A0A0C3C1W3"/>
<dbReference type="EMBL" id="KN831777">
    <property type="protein sequence ID" value="KIM42925.1"/>
    <property type="molecule type" value="Genomic_DNA"/>
</dbReference>
<gene>
    <name evidence="2" type="ORF">M413DRAFT_10321</name>
</gene>
<evidence type="ECO:0000313" key="2">
    <source>
        <dbReference type="EMBL" id="KIM42925.1"/>
    </source>
</evidence>
<proteinExistence type="predicted"/>
<feature type="compositionally biased region" description="Polar residues" evidence="1">
    <location>
        <begin position="107"/>
        <end position="121"/>
    </location>
</feature>
<protein>
    <submittedName>
        <fullName evidence="2">Uncharacterized protein</fullName>
    </submittedName>
</protein>
<accession>A0A0C3C1W3</accession>
<sequence>MLKRHQGATSIRGHAANKSRVARAITKFARKMSGVGRADGNGREGRMFQGHNDEKRNNMAYKRAPMERLGEHRANTILRTFVGHTLTQFYELGTACGRQDAASMDQRNMASLLTSESQAKSESPDEYPQPHPRKWGIQIPQPKEKLVKPKSTKSRSQEA</sequence>
<evidence type="ECO:0000256" key="1">
    <source>
        <dbReference type="SAM" id="MobiDB-lite"/>
    </source>
</evidence>
<organism evidence="2 3">
    <name type="scientific">Hebeloma cylindrosporum</name>
    <dbReference type="NCBI Taxonomy" id="76867"/>
    <lineage>
        <taxon>Eukaryota</taxon>
        <taxon>Fungi</taxon>
        <taxon>Dikarya</taxon>
        <taxon>Basidiomycota</taxon>
        <taxon>Agaricomycotina</taxon>
        <taxon>Agaricomycetes</taxon>
        <taxon>Agaricomycetidae</taxon>
        <taxon>Agaricales</taxon>
        <taxon>Agaricineae</taxon>
        <taxon>Hymenogastraceae</taxon>
        <taxon>Hebeloma</taxon>
    </lineage>
</organism>
<dbReference type="Proteomes" id="UP000053424">
    <property type="component" value="Unassembled WGS sequence"/>
</dbReference>
<reference evidence="2 3" key="1">
    <citation type="submission" date="2014-04" db="EMBL/GenBank/DDBJ databases">
        <authorList>
            <consortium name="DOE Joint Genome Institute"/>
            <person name="Kuo A."/>
            <person name="Gay G."/>
            <person name="Dore J."/>
            <person name="Kohler A."/>
            <person name="Nagy L.G."/>
            <person name="Floudas D."/>
            <person name="Copeland A."/>
            <person name="Barry K.W."/>
            <person name="Cichocki N."/>
            <person name="Veneault-Fourrey C."/>
            <person name="LaButti K."/>
            <person name="Lindquist E.A."/>
            <person name="Lipzen A."/>
            <person name="Lundell T."/>
            <person name="Morin E."/>
            <person name="Murat C."/>
            <person name="Sun H."/>
            <person name="Tunlid A."/>
            <person name="Henrissat B."/>
            <person name="Grigoriev I.V."/>
            <person name="Hibbett D.S."/>
            <person name="Martin F."/>
            <person name="Nordberg H.P."/>
            <person name="Cantor M.N."/>
            <person name="Hua S.X."/>
        </authorList>
    </citation>
    <scope>NUCLEOTIDE SEQUENCE [LARGE SCALE GENOMIC DNA]</scope>
    <source>
        <strain evidence="3">h7</strain>
    </source>
</reference>